<dbReference type="Proteomes" id="UP000000328">
    <property type="component" value="Chromosome"/>
</dbReference>
<sequence length="72" mass="7914">MTRATQKLVEVLLTVEARIAVLRTQLTDGTATPGQQREFADKVEEVVDLLRTRADDIDAGIVAAPSHLLRTE</sequence>
<dbReference type="EMBL" id="CP002000">
    <property type="protein sequence ID" value="ADJ48829.1"/>
    <property type="molecule type" value="Genomic_DNA"/>
</dbReference>
<accession>A0A0H3DGR3</accession>
<dbReference type="AlphaFoldDB" id="A0A0H3DGR3"/>
<dbReference type="HOGENOM" id="CLU_2713471_0_0_11"/>
<name>A0A0H3DGR3_AMYMU</name>
<protein>
    <submittedName>
        <fullName evidence="1">Uncharacterized protein</fullName>
    </submittedName>
</protein>
<gene>
    <name evidence="1" type="ordered locus">AMED_7111</name>
</gene>
<organism evidence="1 2">
    <name type="scientific">Amycolatopsis mediterranei (strain U-32)</name>
    <dbReference type="NCBI Taxonomy" id="749927"/>
    <lineage>
        <taxon>Bacteria</taxon>
        <taxon>Bacillati</taxon>
        <taxon>Actinomycetota</taxon>
        <taxon>Actinomycetes</taxon>
        <taxon>Pseudonocardiales</taxon>
        <taxon>Pseudonocardiaceae</taxon>
        <taxon>Amycolatopsis</taxon>
    </lineage>
</organism>
<proteinExistence type="predicted"/>
<evidence type="ECO:0000313" key="1">
    <source>
        <dbReference type="EMBL" id="ADJ48829.1"/>
    </source>
</evidence>
<reference evidence="1 2" key="1">
    <citation type="journal article" date="2010" name="Cell Res.">
        <title>Complete genome sequence of the rifamycin SV-producing Amycolatopsis mediterranei U32 revealed its genetic characteristics in phylogeny and metabolism.</title>
        <authorList>
            <person name="Zhao W."/>
            <person name="Zhong Y."/>
            <person name="Yuan H."/>
            <person name="Wang J."/>
            <person name="Zheng H."/>
            <person name="Wang Y."/>
            <person name="Cen X."/>
            <person name="Xu F."/>
            <person name="Bai J."/>
            <person name="Han X."/>
            <person name="Lu G."/>
            <person name="Zhu Y."/>
            <person name="Shao Z."/>
            <person name="Yan H."/>
            <person name="Li C."/>
            <person name="Peng N."/>
            <person name="Zhang Z."/>
            <person name="Zhang Y."/>
            <person name="Lin W."/>
            <person name="Fan Y."/>
            <person name="Qin Z."/>
            <person name="Hu Y."/>
            <person name="Zhu B."/>
            <person name="Wang S."/>
            <person name="Ding X."/>
            <person name="Zhao G.P."/>
        </authorList>
    </citation>
    <scope>NUCLEOTIDE SEQUENCE [LARGE SCALE GENOMIC DNA]</scope>
    <source>
        <strain evidence="2">U-32</strain>
    </source>
</reference>
<dbReference type="OrthoDB" id="3636704at2"/>
<dbReference type="PATRIC" id="fig|749927.5.peg.7394"/>
<evidence type="ECO:0000313" key="2">
    <source>
        <dbReference type="Proteomes" id="UP000000328"/>
    </source>
</evidence>
<dbReference type="KEGG" id="amd:AMED_7111"/>